<evidence type="ECO:0000256" key="1">
    <source>
        <dbReference type="SAM" id="MobiDB-lite"/>
    </source>
</evidence>
<sequence>MMWLSTLLWLSRLLCTTSPEAHERAQRKGAAPGAQYHDPYPEVPEEPLRKIALYSLRTAASAFIDDGVGHPEAMRSGRVPTLGVSVMTPPREKAPHADIPGRHTRKVPKMGELLCSNFSVKLFFLEGRMTNLRLAVTRDMDYRDAARKFKLCIEIAPGYETEGTRSIDLWQGKFGSVNTSIALLGSTWILIGLVQIGTSRIQILFALRWGETVGGNISPPFVLMLAVCITA</sequence>
<keyword evidence="2" id="KW-0732">Signal</keyword>
<proteinExistence type="predicted"/>
<evidence type="ECO:0000313" key="4">
    <source>
        <dbReference type="Proteomes" id="UP001218188"/>
    </source>
</evidence>
<feature type="region of interest" description="Disordered" evidence="1">
    <location>
        <begin position="74"/>
        <end position="102"/>
    </location>
</feature>
<organism evidence="3 4">
    <name type="scientific">Mycena alexandri</name>
    <dbReference type="NCBI Taxonomy" id="1745969"/>
    <lineage>
        <taxon>Eukaryota</taxon>
        <taxon>Fungi</taxon>
        <taxon>Dikarya</taxon>
        <taxon>Basidiomycota</taxon>
        <taxon>Agaricomycotina</taxon>
        <taxon>Agaricomycetes</taxon>
        <taxon>Agaricomycetidae</taxon>
        <taxon>Agaricales</taxon>
        <taxon>Marasmiineae</taxon>
        <taxon>Mycenaceae</taxon>
        <taxon>Mycena</taxon>
    </lineage>
</organism>
<accession>A0AAD6WKU2</accession>
<reference evidence="3" key="1">
    <citation type="submission" date="2023-03" db="EMBL/GenBank/DDBJ databases">
        <title>Massive genome expansion in bonnet fungi (Mycena s.s.) driven by repeated elements and novel gene families across ecological guilds.</title>
        <authorList>
            <consortium name="Lawrence Berkeley National Laboratory"/>
            <person name="Harder C.B."/>
            <person name="Miyauchi S."/>
            <person name="Viragh M."/>
            <person name="Kuo A."/>
            <person name="Thoen E."/>
            <person name="Andreopoulos B."/>
            <person name="Lu D."/>
            <person name="Skrede I."/>
            <person name="Drula E."/>
            <person name="Henrissat B."/>
            <person name="Morin E."/>
            <person name="Kohler A."/>
            <person name="Barry K."/>
            <person name="LaButti K."/>
            <person name="Morin E."/>
            <person name="Salamov A."/>
            <person name="Lipzen A."/>
            <person name="Mereny Z."/>
            <person name="Hegedus B."/>
            <person name="Baldrian P."/>
            <person name="Stursova M."/>
            <person name="Weitz H."/>
            <person name="Taylor A."/>
            <person name="Grigoriev I.V."/>
            <person name="Nagy L.G."/>
            <person name="Martin F."/>
            <person name="Kauserud H."/>
        </authorList>
    </citation>
    <scope>NUCLEOTIDE SEQUENCE</scope>
    <source>
        <strain evidence="3">CBHHK200</strain>
    </source>
</reference>
<gene>
    <name evidence="3" type="ORF">C8F04DRAFT_1200224</name>
</gene>
<evidence type="ECO:0000313" key="3">
    <source>
        <dbReference type="EMBL" id="KAJ7017618.1"/>
    </source>
</evidence>
<feature type="compositionally biased region" description="Basic and acidic residues" evidence="1">
    <location>
        <begin position="90"/>
        <end position="101"/>
    </location>
</feature>
<dbReference type="EMBL" id="JARJCM010000392">
    <property type="protein sequence ID" value="KAJ7017618.1"/>
    <property type="molecule type" value="Genomic_DNA"/>
</dbReference>
<feature type="signal peptide" evidence="2">
    <location>
        <begin position="1"/>
        <end position="19"/>
    </location>
</feature>
<dbReference type="AlphaFoldDB" id="A0AAD6WKU2"/>
<feature type="chain" id="PRO_5041897113" evidence="2">
    <location>
        <begin position="20"/>
        <end position="231"/>
    </location>
</feature>
<comment type="caution">
    <text evidence="3">The sequence shown here is derived from an EMBL/GenBank/DDBJ whole genome shotgun (WGS) entry which is preliminary data.</text>
</comment>
<evidence type="ECO:0000256" key="2">
    <source>
        <dbReference type="SAM" id="SignalP"/>
    </source>
</evidence>
<keyword evidence="4" id="KW-1185">Reference proteome</keyword>
<name>A0AAD6WKU2_9AGAR</name>
<dbReference type="Proteomes" id="UP001218188">
    <property type="component" value="Unassembled WGS sequence"/>
</dbReference>
<protein>
    <submittedName>
        <fullName evidence="3">Uncharacterized protein</fullName>
    </submittedName>
</protein>